<keyword evidence="1" id="KW-0677">Repeat</keyword>
<keyword evidence="3" id="KW-0812">Transmembrane</keyword>
<evidence type="ECO:0000256" key="2">
    <source>
        <dbReference type="SAM" id="MobiDB-lite"/>
    </source>
</evidence>
<feature type="region of interest" description="Disordered" evidence="2">
    <location>
        <begin position="226"/>
        <end position="282"/>
    </location>
</feature>
<feature type="transmembrane region" description="Helical" evidence="3">
    <location>
        <begin position="959"/>
        <end position="980"/>
    </location>
</feature>
<dbReference type="SUPFAM" id="SSF46458">
    <property type="entry name" value="Globin-like"/>
    <property type="match status" value="2"/>
</dbReference>
<feature type="compositionally biased region" description="Acidic residues" evidence="2">
    <location>
        <begin position="229"/>
        <end position="246"/>
    </location>
</feature>
<feature type="transmembrane region" description="Helical" evidence="3">
    <location>
        <begin position="1096"/>
        <end position="1120"/>
    </location>
</feature>
<dbReference type="Proteomes" id="UP001642464">
    <property type="component" value="Unassembled WGS sequence"/>
</dbReference>
<keyword evidence="5" id="KW-1185">Reference proteome</keyword>
<dbReference type="InterPro" id="IPR024862">
    <property type="entry name" value="TRPV"/>
</dbReference>
<reference evidence="4 5" key="1">
    <citation type="submission" date="2024-02" db="EMBL/GenBank/DDBJ databases">
        <authorList>
            <person name="Chen Y."/>
            <person name="Shah S."/>
            <person name="Dougan E. K."/>
            <person name="Thang M."/>
            <person name="Chan C."/>
        </authorList>
    </citation>
    <scope>NUCLEOTIDE SEQUENCE [LARGE SCALE GENOMIC DNA]</scope>
</reference>
<dbReference type="InterPro" id="IPR044399">
    <property type="entry name" value="Mb-like_M"/>
</dbReference>
<dbReference type="Gene3D" id="1.10.490.10">
    <property type="entry name" value="Globins"/>
    <property type="match status" value="2"/>
</dbReference>
<dbReference type="EMBL" id="CAXAMM010003102">
    <property type="protein sequence ID" value="CAK8998565.1"/>
    <property type="molecule type" value="Genomic_DNA"/>
</dbReference>
<name>A0ABP0I7M9_9DINO</name>
<keyword evidence="3" id="KW-0472">Membrane</keyword>
<evidence type="ECO:0000313" key="4">
    <source>
        <dbReference type="EMBL" id="CAK8998565.1"/>
    </source>
</evidence>
<comment type="caution">
    <text evidence="4">The sequence shown here is derived from an EMBL/GenBank/DDBJ whole genome shotgun (WGS) entry which is preliminary data.</text>
</comment>
<sequence>MADDLEEETEILEDVDEEETEDVQAEESEDNEDNASDPGEGSVHGETVTQDEVLEKYKAPYDQGLDRVKFPADITQEIQRTWQKFLTLAGSPEHAGELIFNAWWGAAPSLHSSFLTPRTVLYLRLVQGISPVISALYHPTELRTQIEIISFRHLDRPVSTQGVEILRDAMLDMWEAELQGDFTPKARLGWFSLLNYWGGALCYFQREHATRIKIIHRSWREANKSVALPEEEEEMQQGEGATEDGESGAMPMESQERKEEAVKEVVEDDAASEDKKGHGDSKMKVPTTFREMFLFNAAVMGFGNSKWMDIILDQFDALVVNIANSYRLQEECDVLLLVLSKYTEPISLSDFRAVMLATLRSLAPKDWDTEHEVAWNWLWENIERVLKGQLGKPKALERALTHFIASWSEDQAMFFRKELYKRFFAFSPSGQDFFKQSSTRLYFLADRVVEMTVEMFREPRKMVQEISGLGLRHVGWGIPPELFGPYTSGAVESVRCMTTDENTQAAFRFSLSLIAKILVRAVTEGGTLVMRAINTNQELALKKAIAIAPRGKRAMELLNISVGTQSISPLFWSIESGSLNSARAMIVDLLTIRADRDVYYYGCDAMFTRHPDLILRLCNDASTLLWTLFDGLVWRSRLVQDGQRRVNYYIKHLVQDLEGNLSPALKWLAHHKDPRLVSHGVVMTFADLLWNRVASYQFLLGRGYFLFTLLIFITSQSLLVPGEEALWRNITTFVCRCFLYLGSMSKLLFDQCKLSCSAFKAGEYQWYWLLPVPNYLHSTQQAGSLLLVLLLILMYIQEPILWCISFGTPDEEGMIFTTTCPEAQGVMTAYTVFSCKPAAETAETIRAAPERGNVAEEAPEAPDCDGNVAELELEPVGILQRSRTLEVDREIMRGITMRKTLRHAWVWWQSPLDLEPSQREGLWKKSTPVSGFDIFLSHTWLTLGLSKFLAILLQTAWKWAMMAWFLTMTLLILLYVESLIPMSSRYVLPSEIQPDVTLPRGLWMTVASLPSLLLGLVLAVYIPEWVSSSPTCFLDAVSINQADQALMQQGVYGLGGFLKASKELRILWSSPYFSRLWCVFELAAYRTANPGGKVTLAPLFVEMAVAVYLIGYYLTCLVFVIDLEAYLAVSLLSQLALSFLLVCFLRRSLVAKRKLFRDLDTFDVDLAQCRLQYDRDFVFNAITEWFGSKEAFTEYVRAHLGEAAMSAFSASTIPLQYHILLVTSEVSLNLDNFMALWKGGMPSEVLCSHFLALVLGYAVCWRIVYLSLAVYLCDLVSHHCGRKCAMIMFDFLIFLTVNLCLVGGLFLARAAYGQGTLAASAWLAFAGMAMLIYWALLMDFTLLSMRISAFVLVCGNVLADVGLFCLALVFLILMFATAISSLNHHVVGFDGVGPWLVGLLQITLGMFPPTKYEEFRSDTPVLIAVSVFVAVLSIFLVNLLVAQLNQSYRDIFEDMQGFARLNRAGVTADIIEQVSRKRWVKFTGHLRFDDPLERGKWECRVGSKSWSPRTRTWSPRTASSAMEVQQLLVLHGLRPARTPGRMIDSYAWRSSS</sequence>
<feature type="region of interest" description="Disordered" evidence="2">
    <location>
        <begin position="1"/>
        <end position="53"/>
    </location>
</feature>
<feature type="compositionally biased region" description="Basic and acidic residues" evidence="2">
    <location>
        <begin position="254"/>
        <end position="265"/>
    </location>
</feature>
<evidence type="ECO:0000256" key="1">
    <source>
        <dbReference type="ARBA" id="ARBA00022737"/>
    </source>
</evidence>
<feature type="transmembrane region" description="Helical" evidence="3">
    <location>
        <begin position="693"/>
        <end position="713"/>
    </location>
</feature>
<evidence type="ECO:0000256" key="3">
    <source>
        <dbReference type="SAM" id="Phobius"/>
    </source>
</evidence>
<organism evidence="4 5">
    <name type="scientific">Durusdinium trenchii</name>
    <dbReference type="NCBI Taxonomy" id="1381693"/>
    <lineage>
        <taxon>Eukaryota</taxon>
        <taxon>Sar</taxon>
        <taxon>Alveolata</taxon>
        <taxon>Dinophyceae</taxon>
        <taxon>Suessiales</taxon>
        <taxon>Symbiodiniaceae</taxon>
        <taxon>Durusdinium</taxon>
    </lineage>
</organism>
<feature type="transmembrane region" description="Helical" evidence="3">
    <location>
        <begin position="1349"/>
        <end position="1380"/>
    </location>
</feature>
<feature type="transmembrane region" description="Helical" evidence="3">
    <location>
        <begin position="1001"/>
        <end position="1022"/>
    </location>
</feature>
<feature type="transmembrane region" description="Helical" evidence="3">
    <location>
        <begin position="775"/>
        <end position="796"/>
    </location>
</feature>
<feature type="transmembrane region" description="Helical" evidence="3">
    <location>
        <begin position="934"/>
        <end position="953"/>
    </location>
</feature>
<proteinExistence type="predicted"/>
<feature type="compositionally biased region" description="Acidic residues" evidence="2">
    <location>
        <begin position="1"/>
        <end position="35"/>
    </location>
</feature>
<dbReference type="PANTHER" id="PTHR10582">
    <property type="entry name" value="TRANSIENT RECEPTOR POTENTIAL ION CHANNEL PROTEIN"/>
    <property type="match status" value="1"/>
</dbReference>
<dbReference type="CDD" id="cd01040">
    <property type="entry name" value="Mb-like"/>
    <property type="match status" value="2"/>
</dbReference>
<feature type="transmembrane region" description="Helical" evidence="3">
    <location>
        <begin position="1319"/>
        <end position="1337"/>
    </location>
</feature>
<dbReference type="PANTHER" id="PTHR10582:SF2">
    <property type="entry name" value="INACTIVE"/>
    <property type="match status" value="1"/>
</dbReference>
<keyword evidence="3" id="KW-1133">Transmembrane helix</keyword>
<feature type="transmembrane region" description="Helical" evidence="3">
    <location>
        <begin position="1421"/>
        <end position="1441"/>
    </location>
</feature>
<feature type="transmembrane region" description="Helical" evidence="3">
    <location>
        <begin position="1285"/>
        <end position="1307"/>
    </location>
</feature>
<feature type="transmembrane region" description="Helical" evidence="3">
    <location>
        <begin position="1392"/>
        <end position="1409"/>
    </location>
</feature>
<evidence type="ECO:0000313" key="5">
    <source>
        <dbReference type="Proteomes" id="UP001642464"/>
    </source>
</evidence>
<feature type="compositionally biased region" description="Basic and acidic residues" evidence="2">
    <location>
        <begin position="272"/>
        <end position="282"/>
    </location>
</feature>
<accession>A0ABP0I7M9</accession>
<dbReference type="InterPro" id="IPR012292">
    <property type="entry name" value="Globin/Proto"/>
</dbReference>
<feature type="transmembrane region" description="Helical" evidence="3">
    <location>
        <begin position="1249"/>
        <end position="1273"/>
    </location>
</feature>
<feature type="transmembrane region" description="Helical" evidence="3">
    <location>
        <begin position="1126"/>
        <end position="1145"/>
    </location>
</feature>
<protein>
    <submittedName>
        <fullName evidence="4">NEDD8-like protein RUB1</fullName>
    </submittedName>
</protein>
<dbReference type="InterPro" id="IPR009050">
    <property type="entry name" value="Globin-like_sf"/>
</dbReference>
<gene>
    <name evidence="4" type="ORF">SCF082_LOCUS5696</name>
</gene>